<gene>
    <name evidence="3" type="ORF">Cgig2_010489</name>
</gene>
<feature type="domain" description="R13L1/DRL21-like LRR repeat region" evidence="2">
    <location>
        <begin position="34"/>
        <end position="167"/>
    </location>
</feature>
<protein>
    <submittedName>
        <fullName evidence="3">Uncharacterized protein</fullName>
    </submittedName>
</protein>
<feature type="domain" description="Disease resistance protein At4g27190-like leucine-rich repeats" evidence="1">
    <location>
        <begin position="666"/>
        <end position="786"/>
    </location>
</feature>
<dbReference type="SUPFAM" id="SSF52047">
    <property type="entry name" value="RNI-like"/>
    <property type="match status" value="1"/>
</dbReference>
<dbReference type="OrthoDB" id="2018467at2759"/>
<evidence type="ECO:0000313" key="4">
    <source>
        <dbReference type="Proteomes" id="UP001153076"/>
    </source>
</evidence>
<reference evidence="3" key="1">
    <citation type="submission" date="2022-04" db="EMBL/GenBank/DDBJ databases">
        <title>Carnegiea gigantea Genome sequencing and assembly v2.</title>
        <authorList>
            <person name="Copetti D."/>
            <person name="Sanderson M.J."/>
            <person name="Burquez A."/>
            <person name="Wojciechowski M.F."/>
        </authorList>
    </citation>
    <scope>NUCLEOTIDE SEQUENCE</scope>
    <source>
        <strain evidence="3">SGP5-SGP5p</strain>
        <tissue evidence="3">Aerial part</tissue>
    </source>
</reference>
<name>A0A9Q1QNC4_9CARY</name>
<dbReference type="Pfam" id="PF25019">
    <property type="entry name" value="LRR_R13L1-DRL21"/>
    <property type="match status" value="2"/>
</dbReference>
<dbReference type="InterPro" id="IPR032675">
    <property type="entry name" value="LRR_dom_sf"/>
</dbReference>
<dbReference type="SUPFAM" id="SSF52058">
    <property type="entry name" value="L domain-like"/>
    <property type="match status" value="1"/>
</dbReference>
<comment type="caution">
    <text evidence="3">The sequence shown here is derived from an EMBL/GenBank/DDBJ whole genome shotgun (WGS) entry which is preliminary data.</text>
</comment>
<evidence type="ECO:0000259" key="1">
    <source>
        <dbReference type="Pfam" id="PF23247"/>
    </source>
</evidence>
<dbReference type="AlphaFoldDB" id="A0A9Q1QNC4"/>
<evidence type="ECO:0000259" key="2">
    <source>
        <dbReference type="Pfam" id="PF25019"/>
    </source>
</evidence>
<feature type="domain" description="R13L1/DRL21-like LRR repeat region" evidence="2">
    <location>
        <begin position="387"/>
        <end position="506"/>
    </location>
</feature>
<accession>A0A9Q1QNC4</accession>
<dbReference type="Proteomes" id="UP001153076">
    <property type="component" value="Unassembled WGS sequence"/>
</dbReference>
<proteinExistence type="predicted"/>
<dbReference type="PANTHER" id="PTHR47186">
    <property type="entry name" value="LEUCINE-RICH REPEAT-CONTAINING PROTEIN 57"/>
    <property type="match status" value="1"/>
</dbReference>
<dbReference type="InterPro" id="IPR056789">
    <property type="entry name" value="LRR_R13L1-DRL21"/>
</dbReference>
<sequence>MPRGMGKLSCLQKLPLFVVGDNNSTTKQSIVEQMEELKALTNLKGSLEIKILKNTEYIVENAGERGYIRNQQHLSRVAIVFPGEAEEHNRMRDDEEVLLLEDLQPHPKLRELELEGYMGSRMPSWATEDNLAISLPNLVRVKFEGCHALQQLPSLRKFRDLKFLRLSFLNDLEHIENTTRRGNISDGAGTSELDAFFPSLETLCLTHMPKLKGWWRDEEISNSNGKHGHQLLPSFPHLIMLSIEHCPNLTCIPRCPTVKELWLEGEINENLVIMVTSESGNSELRRVTTENARGLKTILPVEGFQCLETMTIFFDDKVESLSEGGEVFRSCSSSLKSLQKEYCRKLKSLCPALEHLTVFERLEINDAPSLNLDDKEVGENDAGKPCLEIKILKNTEYIVENAGERGYIRNKQHLTRVAIGFPRPEEEHNRMRDDEEVLLLEDLQPHPKLRELQLSDYMGRRMPSWAREDNFAISLPNLVKVSLRRRYALQQPFRKFHDLKHLELSSLNDLEYIENTRRRGNISDGAGTSELDAFFHSLETLRLSFMPKLKGWWRDEISNSNGKHGHQLLPSFPHLIKLTIQNCPNLTCIPPCPTVEELRLAGEINENLVIMVTCESGNSKLRSVMTENARGLKTISPMEGFQCLERMTIFFDDKVESLSEVGEVFRSCSSSLKSLQIWDCPKLKSLCGALEHLTVLESIEIKRTPSLNLDDKEMGENDDGKPGQCLHQSLRFLTLEGLPELVSLPKGMQYLTALQSLSIIDCARLESLPESMPKLTSLKTLDILVCSAELNERCREPTGEDWPIMKGLT</sequence>
<dbReference type="PANTHER" id="PTHR47186:SF13">
    <property type="entry name" value="DISEASE RESISTANCE PROTEIN RGA3"/>
    <property type="match status" value="1"/>
</dbReference>
<dbReference type="Pfam" id="PF23247">
    <property type="entry name" value="LRR_RPS2"/>
    <property type="match status" value="1"/>
</dbReference>
<evidence type="ECO:0000313" key="3">
    <source>
        <dbReference type="EMBL" id="KAJ8448602.1"/>
    </source>
</evidence>
<dbReference type="EMBL" id="JAKOGI010000028">
    <property type="protein sequence ID" value="KAJ8448602.1"/>
    <property type="molecule type" value="Genomic_DNA"/>
</dbReference>
<organism evidence="3 4">
    <name type="scientific">Carnegiea gigantea</name>
    <dbReference type="NCBI Taxonomy" id="171969"/>
    <lineage>
        <taxon>Eukaryota</taxon>
        <taxon>Viridiplantae</taxon>
        <taxon>Streptophyta</taxon>
        <taxon>Embryophyta</taxon>
        <taxon>Tracheophyta</taxon>
        <taxon>Spermatophyta</taxon>
        <taxon>Magnoliopsida</taxon>
        <taxon>eudicotyledons</taxon>
        <taxon>Gunneridae</taxon>
        <taxon>Pentapetalae</taxon>
        <taxon>Caryophyllales</taxon>
        <taxon>Cactineae</taxon>
        <taxon>Cactaceae</taxon>
        <taxon>Cactoideae</taxon>
        <taxon>Echinocereeae</taxon>
        <taxon>Carnegiea</taxon>
    </lineage>
</organism>
<dbReference type="InterPro" id="IPR057135">
    <property type="entry name" value="At4g27190-like_LRR"/>
</dbReference>
<dbReference type="Gene3D" id="3.80.10.10">
    <property type="entry name" value="Ribonuclease Inhibitor"/>
    <property type="match status" value="4"/>
</dbReference>
<keyword evidence="4" id="KW-1185">Reference proteome</keyword>